<protein>
    <recommendedName>
        <fullName evidence="4">Phr family secreted Rap phosphatase inhibitor</fullName>
    </recommendedName>
</protein>
<name>A0A8J2VGC0_9BACL</name>
<gene>
    <name evidence="2" type="ORF">GCM10011571_06950</name>
</gene>
<keyword evidence="3" id="KW-1185">Reference proteome</keyword>
<reference evidence="2" key="1">
    <citation type="journal article" date="2014" name="Int. J. Syst. Evol. Microbiol.">
        <title>Complete genome sequence of Corynebacterium casei LMG S-19264T (=DSM 44701T), isolated from a smear-ripened cheese.</title>
        <authorList>
            <consortium name="US DOE Joint Genome Institute (JGI-PGF)"/>
            <person name="Walter F."/>
            <person name="Albersmeier A."/>
            <person name="Kalinowski J."/>
            <person name="Ruckert C."/>
        </authorList>
    </citation>
    <scope>NUCLEOTIDE SEQUENCE</scope>
    <source>
        <strain evidence="2">CGMCC 1.15179</strain>
    </source>
</reference>
<dbReference type="EMBL" id="BMHQ01000002">
    <property type="protein sequence ID" value="GGE08311.1"/>
    <property type="molecule type" value="Genomic_DNA"/>
</dbReference>
<dbReference type="AlphaFoldDB" id="A0A8J2VGC0"/>
<organism evidence="2 3">
    <name type="scientific">Marinithermofilum abyssi</name>
    <dbReference type="NCBI Taxonomy" id="1571185"/>
    <lineage>
        <taxon>Bacteria</taxon>
        <taxon>Bacillati</taxon>
        <taxon>Bacillota</taxon>
        <taxon>Bacilli</taxon>
        <taxon>Bacillales</taxon>
        <taxon>Thermoactinomycetaceae</taxon>
        <taxon>Marinithermofilum</taxon>
    </lineage>
</organism>
<keyword evidence="1" id="KW-0732">Signal</keyword>
<comment type="caution">
    <text evidence="2">The sequence shown here is derived from an EMBL/GenBank/DDBJ whole genome shotgun (WGS) entry which is preliminary data.</text>
</comment>
<dbReference type="Proteomes" id="UP000625210">
    <property type="component" value="Unassembled WGS sequence"/>
</dbReference>
<evidence type="ECO:0000313" key="2">
    <source>
        <dbReference type="EMBL" id="GGE08311.1"/>
    </source>
</evidence>
<sequence>MKKWFKTMLFSAFLITAVGSCFVFSNDVVQVSNEQGNLSEPGGG</sequence>
<reference evidence="2" key="2">
    <citation type="submission" date="2020-09" db="EMBL/GenBank/DDBJ databases">
        <authorList>
            <person name="Sun Q."/>
            <person name="Zhou Y."/>
        </authorList>
    </citation>
    <scope>NUCLEOTIDE SEQUENCE</scope>
    <source>
        <strain evidence="2">CGMCC 1.15179</strain>
    </source>
</reference>
<proteinExistence type="predicted"/>
<evidence type="ECO:0008006" key="4">
    <source>
        <dbReference type="Google" id="ProtNLM"/>
    </source>
</evidence>
<accession>A0A8J2VGC0</accession>
<dbReference type="PROSITE" id="PS51257">
    <property type="entry name" value="PROKAR_LIPOPROTEIN"/>
    <property type="match status" value="1"/>
</dbReference>
<dbReference type="RefSeq" id="WP_268234814.1">
    <property type="nucleotide sequence ID" value="NZ_BMHQ01000002.1"/>
</dbReference>
<feature type="signal peptide" evidence="1">
    <location>
        <begin position="1"/>
        <end position="25"/>
    </location>
</feature>
<evidence type="ECO:0000256" key="1">
    <source>
        <dbReference type="SAM" id="SignalP"/>
    </source>
</evidence>
<feature type="chain" id="PRO_5039300134" description="Phr family secreted Rap phosphatase inhibitor" evidence="1">
    <location>
        <begin position="26"/>
        <end position="44"/>
    </location>
</feature>
<evidence type="ECO:0000313" key="3">
    <source>
        <dbReference type="Proteomes" id="UP000625210"/>
    </source>
</evidence>